<evidence type="ECO:0000259" key="2">
    <source>
        <dbReference type="PROSITE" id="PS51819"/>
    </source>
</evidence>
<dbReference type="InterPro" id="IPR004360">
    <property type="entry name" value="Glyas_Fos-R_dOase_dom"/>
</dbReference>
<organism evidence="3">
    <name type="scientific">Rhizochromulina marina</name>
    <dbReference type="NCBI Taxonomy" id="1034831"/>
    <lineage>
        <taxon>Eukaryota</taxon>
        <taxon>Sar</taxon>
        <taxon>Stramenopiles</taxon>
        <taxon>Ochrophyta</taxon>
        <taxon>Dictyochophyceae</taxon>
        <taxon>Rhizochromulinales</taxon>
        <taxon>Rhizochromulina</taxon>
    </lineage>
</organism>
<dbReference type="Gene3D" id="3.10.180.10">
    <property type="entry name" value="2,3-Dihydroxybiphenyl 1,2-Dioxygenase, domain 1"/>
    <property type="match status" value="2"/>
</dbReference>
<evidence type="ECO:0000313" key="3">
    <source>
        <dbReference type="EMBL" id="CAD9708916.1"/>
    </source>
</evidence>
<feature type="domain" description="VOC" evidence="2">
    <location>
        <begin position="82"/>
        <end position="215"/>
    </location>
</feature>
<dbReference type="PANTHER" id="PTHR46036:SF5">
    <property type="entry name" value="LACTOYLGLUTATHIONE LYASE"/>
    <property type="match status" value="1"/>
</dbReference>
<feature type="domain" description="VOC" evidence="2">
    <location>
        <begin position="221"/>
        <end position="351"/>
    </location>
</feature>
<dbReference type="PROSITE" id="PS51819">
    <property type="entry name" value="VOC"/>
    <property type="match status" value="2"/>
</dbReference>
<dbReference type="InterPro" id="IPR037523">
    <property type="entry name" value="VOC_core"/>
</dbReference>
<feature type="signal peptide" evidence="1">
    <location>
        <begin position="1"/>
        <end position="27"/>
    </location>
</feature>
<dbReference type="EMBL" id="HBHJ01030092">
    <property type="protein sequence ID" value="CAD9708916.1"/>
    <property type="molecule type" value="Transcribed_RNA"/>
</dbReference>
<dbReference type="AlphaFoldDB" id="A0A7S2WVZ7"/>
<keyword evidence="1" id="KW-0732">Signal</keyword>
<feature type="chain" id="PRO_5031153583" description="VOC domain-containing protein" evidence="1">
    <location>
        <begin position="28"/>
        <end position="359"/>
    </location>
</feature>
<dbReference type="PANTHER" id="PTHR46036">
    <property type="entry name" value="LACTOYLGLUTATHIONE LYASE"/>
    <property type="match status" value="1"/>
</dbReference>
<dbReference type="SUPFAM" id="SSF54593">
    <property type="entry name" value="Glyoxalase/Bleomycin resistance protein/Dihydroxybiphenyl dioxygenase"/>
    <property type="match status" value="2"/>
</dbReference>
<accession>A0A7S2WVZ7</accession>
<name>A0A7S2WVZ7_9STRA</name>
<proteinExistence type="predicted"/>
<dbReference type="GO" id="GO:0019243">
    <property type="term" value="P:methylglyoxal catabolic process to D-lactate via S-lactoyl-glutathione"/>
    <property type="evidence" value="ECO:0007669"/>
    <property type="project" value="TreeGrafter"/>
</dbReference>
<dbReference type="Pfam" id="PF00903">
    <property type="entry name" value="Glyoxalase"/>
    <property type="match status" value="2"/>
</dbReference>
<reference evidence="3" key="1">
    <citation type="submission" date="2021-01" db="EMBL/GenBank/DDBJ databases">
        <authorList>
            <person name="Corre E."/>
            <person name="Pelletier E."/>
            <person name="Niang G."/>
            <person name="Scheremetjew M."/>
            <person name="Finn R."/>
            <person name="Kale V."/>
            <person name="Holt S."/>
            <person name="Cochrane G."/>
            <person name="Meng A."/>
            <person name="Brown T."/>
            <person name="Cohen L."/>
        </authorList>
    </citation>
    <scope>NUCLEOTIDE SEQUENCE</scope>
    <source>
        <strain evidence="3">CCMP1243</strain>
    </source>
</reference>
<dbReference type="InterPro" id="IPR029068">
    <property type="entry name" value="Glyas_Bleomycin-R_OHBP_Dase"/>
</dbReference>
<dbReference type="GO" id="GO:0004462">
    <property type="term" value="F:lactoylglutathione lyase activity"/>
    <property type="evidence" value="ECO:0007669"/>
    <property type="project" value="TreeGrafter"/>
</dbReference>
<evidence type="ECO:0000256" key="1">
    <source>
        <dbReference type="SAM" id="SignalP"/>
    </source>
</evidence>
<protein>
    <recommendedName>
        <fullName evidence="2">VOC domain-containing protein</fullName>
    </recommendedName>
</protein>
<dbReference type="GO" id="GO:0005737">
    <property type="term" value="C:cytoplasm"/>
    <property type="evidence" value="ECO:0007669"/>
    <property type="project" value="TreeGrafter"/>
</dbReference>
<sequence>MRGRVSLRALPLACTLLCLGHLPSSLALVPVTPGRARAPLVSRGSWTAGASQLRLGPRRRGLLATAQRPGVAGLAARVEGGQLLHAVYSVPDVKQAAEFYGDCFGMSTSRTNDAGDTFVSFGPDAGGAFFALKFVASAGEAPAGSVVTGAVLCVPDVEEALRRAEELGGEVVTPADTVSLLPSLVPDEPMDAPRTEVKRGVVQDPWGYRVELLEEAGRRDPVDAVVLSVADLDASISYYSDSLGMTLHRKRSLLPIETALTGRLSYQPSEADGAVVELRYNYASKDHHAGDATCHFAVAVPSVTDAVGQLDQDGAPVAEVVSGPGTPLTGVGEQVAIVQVIDGVRVALIDQLEALTAAI</sequence>
<gene>
    <name evidence="3" type="ORF">RMAR1173_LOCUS19908</name>
</gene>
<dbReference type="CDD" id="cd06587">
    <property type="entry name" value="VOC"/>
    <property type="match status" value="1"/>
</dbReference>